<evidence type="ECO:0000313" key="2">
    <source>
        <dbReference type="Proteomes" id="UP001597112"/>
    </source>
</evidence>
<keyword evidence="2" id="KW-1185">Reference proteome</keyword>
<gene>
    <name evidence="1" type="ORF">ACFQ21_05420</name>
</gene>
<protein>
    <submittedName>
        <fullName evidence="1">Uncharacterized protein</fullName>
    </submittedName>
</protein>
<reference evidence="2" key="1">
    <citation type="journal article" date="2019" name="Int. J. Syst. Evol. Microbiol.">
        <title>The Global Catalogue of Microorganisms (GCM) 10K type strain sequencing project: providing services to taxonomists for standard genome sequencing and annotation.</title>
        <authorList>
            <consortium name="The Broad Institute Genomics Platform"/>
            <consortium name="The Broad Institute Genome Sequencing Center for Infectious Disease"/>
            <person name="Wu L."/>
            <person name="Ma J."/>
        </authorList>
    </citation>
    <scope>NUCLEOTIDE SEQUENCE [LARGE SCALE GENOMIC DNA]</scope>
    <source>
        <strain evidence="2">CCUG 58938</strain>
    </source>
</reference>
<comment type="caution">
    <text evidence="1">The sequence shown here is derived from an EMBL/GenBank/DDBJ whole genome shotgun (WGS) entry which is preliminary data.</text>
</comment>
<name>A0ABW3JXP2_9BACT</name>
<evidence type="ECO:0000313" key="1">
    <source>
        <dbReference type="EMBL" id="MFD0998733.1"/>
    </source>
</evidence>
<proteinExistence type="predicted"/>
<dbReference type="RefSeq" id="WP_377575919.1">
    <property type="nucleotide sequence ID" value="NZ_JBHTKA010000001.1"/>
</dbReference>
<organism evidence="1 2">
    <name type="scientific">Ohtaekwangia kribbensis</name>
    <dbReference type="NCBI Taxonomy" id="688913"/>
    <lineage>
        <taxon>Bacteria</taxon>
        <taxon>Pseudomonadati</taxon>
        <taxon>Bacteroidota</taxon>
        <taxon>Cytophagia</taxon>
        <taxon>Cytophagales</taxon>
        <taxon>Fulvivirgaceae</taxon>
        <taxon>Ohtaekwangia</taxon>
    </lineage>
</organism>
<dbReference type="EMBL" id="JBHTKA010000001">
    <property type="protein sequence ID" value="MFD0998733.1"/>
    <property type="molecule type" value="Genomic_DNA"/>
</dbReference>
<sequence>MKKIIILIGILVGLTAIFIAYSAQGKRLLEAALKMESGNIPLICLQYSEAYETN</sequence>
<dbReference type="Proteomes" id="UP001597112">
    <property type="component" value="Unassembled WGS sequence"/>
</dbReference>
<accession>A0ABW3JXP2</accession>